<dbReference type="Proteomes" id="UP001176891">
    <property type="component" value="Unassembled WGS sequence"/>
</dbReference>
<keyword evidence="2" id="KW-1185">Reference proteome</keyword>
<dbReference type="RefSeq" id="WP_303281470.1">
    <property type="nucleotide sequence ID" value="NZ_BAABCZ010000005.1"/>
</dbReference>
<evidence type="ECO:0000313" key="1">
    <source>
        <dbReference type="EMBL" id="MDO5986926.1"/>
    </source>
</evidence>
<dbReference type="InterPro" id="IPR005361">
    <property type="entry name" value="UPF0158"/>
</dbReference>
<evidence type="ECO:0000313" key="2">
    <source>
        <dbReference type="Proteomes" id="UP001176891"/>
    </source>
</evidence>
<comment type="caution">
    <text evidence="1">The sequence shown here is derived from an EMBL/GenBank/DDBJ whole genome shotgun (WGS) entry which is preliminary data.</text>
</comment>
<gene>
    <name evidence="1" type="ORF">Q4Q39_05845</name>
</gene>
<dbReference type="Pfam" id="PF03682">
    <property type="entry name" value="UPF0158"/>
    <property type="match status" value="1"/>
</dbReference>
<name>A0ABT8WZ15_9FLAO</name>
<accession>A0ABT8WZ15</accession>
<dbReference type="EMBL" id="JAUOEM010000002">
    <property type="protein sequence ID" value="MDO5986926.1"/>
    <property type="molecule type" value="Genomic_DNA"/>
</dbReference>
<proteinExistence type="predicted"/>
<organism evidence="1 2">
    <name type="scientific">Flavivirga amylovorans</name>
    <dbReference type="NCBI Taxonomy" id="870486"/>
    <lineage>
        <taxon>Bacteria</taxon>
        <taxon>Pseudomonadati</taxon>
        <taxon>Bacteroidota</taxon>
        <taxon>Flavobacteriia</taxon>
        <taxon>Flavobacteriales</taxon>
        <taxon>Flavobacteriaceae</taxon>
        <taxon>Flavivirga</taxon>
    </lineage>
</organism>
<reference evidence="1" key="1">
    <citation type="submission" date="2023-07" db="EMBL/GenBank/DDBJ databases">
        <title>Two novel species in the genus Flavivirga.</title>
        <authorList>
            <person name="Kwon K."/>
        </authorList>
    </citation>
    <scope>NUCLEOTIDE SEQUENCE</scope>
    <source>
        <strain evidence="1">KACC 14157</strain>
    </source>
</reference>
<sequence>MDNENQVLNWLMIGISQSPFSLNEVFYLDKKINEFFSILATDYFMLDDNFNLAKNTSTSYSKKNENDLINRIQRIENNDNQIIEVPRLSFNERKKILIEFLDSVNDENEKERIKNLYLNTDRTIFNRKFEIESNKDIIKNWNKYKNEILLSKAESFLNLNNININSTKVWEIEDDGNITIDLTKDDKGKSLGSTYKKIWWKFWK</sequence>
<protein>
    <submittedName>
        <fullName evidence="1">UPF0158 family protein</fullName>
    </submittedName>
</protein>